<dbReference type="InterPro" id="IPR018060">
    <property type="entry name" value="HTH_AraC"/>
</dbReference>
<dbReference type="SUPFAM" id="SSF52317">
    <property type="entry name" value="Class I glutamine amidotransferase-like"/>
    <property type="match status" value="1"/>
</dbReference>
<gene>
    <name evidence="4" type="ORF">SAMN04488128_1011430</name>
</gene>
<reference evidence="5" key="1">
    <citation type="submission" date="2017-02" db="EMBL/GenBank/DDBJ databases">
        <authorList>
            <person name="Varghese N."/>
            <person name="Submissions S."/>
        </authorList>
    </citation>
    <scope>NUCLEOTIDE SEQUENCE [LARGE SCALE GENOMIC DNA]</scope>
    <source>
        <strain evidence="5">DSM 22224</strain>
    </source>
</reference>
<dbReference type="InterPro" id="IPR009057">
    <property type="entry name" value="Homeodomain-like_sf"/>
</dbReference>
<dbReference type="InterPro" id="IPR002818">
    <property type="entry name" value="DJ-1/PfpI"/>
</dbReference>
<dbReference type="EMBL" id="FUWZ01000001">
    <property type="protein sequence ID" value="SJZ74289.1"/>
    <property type="molecule type" value="Genomic_DNA"/>
</dbReference>
<dbReference type="AlphaFoldDB" id="A0A1T4N4P9"/>
<dbReference type="InterPro" id="IPR052158">
    <property type="entry name" value="INH-QAR"/>
</dbReference>
<sequence length="331" mass="37429">MKHVSILVLNDAVMASIVDPHMMLSGVNGFLEDAGKPPAFKLQLLGLTPMVKQYNGLFSVHTDKMLKEVKRTDLVIIPAIAGDFEATLYKNREFIPWIIRQYKENGADVASLCSGAFVLAATGLLDGLECSSHWASANLFRQLFPDVVLVNGRIVTEQQGLYSSGGANSYWNLLLHLVEKYTDRETAIMASKVYALDIDRTSQSPFAMFSGQKKHEDAPIRLAQEYIEANIHQRISVEELSDRFAIGRRHFVRRFKKATDNTPLEYIQRVRMEAAKKKLESSRMNVNEVMYEVGYSDSKAFRAIFKKMTGMLPVDYRLKYNKEAAVETSSR</sequence>
<name>A0A1T4N4P9_9BACT</name>
<keyword evidence="1" id="KW-0805">Transcription regulation</keyword>
<organism evidence="4 5">
    <name type="scientific">Chitinophaga eiseniae</name>
    <dbReference type="NCBI Taxonomy" id="634771"/>
    <lineage>
        <taxon>Bacteria</taxon>
        <taxon>Pseudomonadati</taxon>
        <taxon>Bacteroidota</taxon>
        <taxon>Chitinophagia</taxon>
        <taxon>Chitinophagales</taxon>
        <taxon>Chitinophagaceae</taxon>
        <taxon>Chitinophaga</taxon>
    </lineage>
</organism>
<keyword evidence="5" id="KW-1185">Reference proteome</keyword>
<evidence type="ECO:0000259" key="3">
    <source>
        <dbReference type="PROSITE" id="PS01124"/>
    </source>
</evidence>
<dbReference type="Gene3D" id="3.40.50.880">
    <property type="match status" value="1"/>
</dbReference>
<keyword evidence="2" id="KW-0804">Transcription</keyword>
<dbReference type="GO" id="GO:0043565">
    <property type="term" value="F:sequence-specific DNA binding"/>
    <property type="evidence" value="ECO:0007669"/>
    <property type="project" value="InterPro"/>
</dbReference>
<dbReference type="STRING" id="634771.SAMN04488128_1011430"/>
<evidence type="ECO:0000313" key="5">
    <source>
        <dbReference type="Proteomes" id="UP000190367"/>
    </source>
</evidence>
<evidence type="ECO:0000256" key="2">
    <source>
        <dbReference type="ARBA" id="ARBA00023163"/>
    </source>
</evidence>
<evidence type="ECO:0000256" key="1">
    <source>
        <dbReference type="ARBA" id="ARBA00023015"/>
    </source>
</evidence>
<proteinExistence type="predicted"/>
<evidence type="ECO:0000313" key="4">
    <source>
        <dbReference type="EMBL" id="SJZ74289.1"/>
    </source>
</evidence>
<dbReference type="SMART" id="SM00342">
    <property type="entry name" value="HTH_ARAC"/>
    <property type="match status" value="1"/>
</dbReference>
<dbReference type="Gene3D" id="1.10.10.60">
    <property type="entry name" value="Homeodomain-like"/>
    <property type="match status" value="2"/>
</dbReference>
<protein>
    <submittedName>
        <fullName evidence="4">Transcriptional regulator GlxA family, contains an amidase domain and an AraC-type DNA-binding HTH domain</fullName>
    </submittedName>
</protein>
<dbReference type="PANTHER" id="PTHR43130">
    <property type="entry name" value="ARAC-FAMILY TRANSCRIPTIONAL REGULATOR"/>
    <property type="match status" value="1"/>
</dbReference>
<dbReference type="Pfam" id="PF01965">
    <property type="entry name" value="DJ-1_PfpI"/>
    <property type="match status" value="1"/>
</dbReference>
<dbReference type="CDD" id="cd03138">
    <property type="entry name" value="GATase1_AraC_2"/>
    <property type="match status" value="1"/>
</dbReference>
<dbReference type="PROSITE" id="PS01124">
    <property type="entry name" value="HTH_ARAC_FAMILY_2"/>
    <property type="match status" value="1"/>
</dbReference>
<dbReference type="OrthoDB" id="9803764at2"/>
<accession>A0A1T4N4P9</accession>
<dbReference type="Proteomes" id="UP000190367">
    <property type="component" value="Unassembled WGS sequence"/>
</dbReference>
<feature type="domain" description="HTH araC/xylS-type" evidence="3">
    <location>
        <begin position="221"/>
        <end position="319"/>
    </location>
</feature>
<dbReference type="PANTHER" id="PTHR43130:SF11">
    <property type="entry name" value="TRANSCRIPTIONAL REGULATORY PROTEIN"/>
    <property type="match status" value="1"/>
</dbReference>
<dbReference type="InterPro" id="IPR029062">
    <property type="entry name" value="Class_I_gatase-like"/>
</dbReference>
<dbReference type="Pfam" id="PF12833">
    <property type="entry name" value="HTH_18"/>
    <property type="match status" value="1"/>
</dbReference>
<dbReference type="SUPFAM" id="SSF46689">
    <property type="entry name" value="Homeodomain-like"/>
    <property type="match status" value="2"/>
</dbReference>
<keyword evidence="4" id="KW-0238">DNA-binding</keyword>
<dbReference type="GO" id="GO:0003700">
    <property type="term" value="F:DNA-binding transcription factor activity"/>
    <property type="evidence" value="ECO:0007669"/>
    <property type="project" value="InterPro"/>
</dbReference>
<dbReference type="RefSeq" id="WP_078668033.1">
    <property type="nucleotide sequence ID" value="NZ_FUWZ01000001.1"/>
</dbReference>